<dbReference type="AlphaFoldDB" id="A0A1G8K6M8"/>
<dbReference type="STRING" id="930129.SAMN05216352_10768"/>
<keyword evidence="2" id="KW-1185">Reference proteome</keyword>
<gene>
    <name evidence="1" type="ORF">SAMN05216352_10768</name>
</gene>
<evidence type="ECO:0000313" key="1">
    <source>
        <dbReference type="EMBL" id="SDI38460.1"/>
    </source>
</evidence>
<organism evidence="1 2">
    <name type="scientific">Alteribacillus bidgolensis</name>
    <dbReference type="NCBI Taxonomy" id="930129"/>
    <lineage>
        <taxon>Bacteria</taxon>
        <taxon>Bacillati</taxon>
        <taxon>Bacillota</taxon>
        <taxon>Bacilli</taxon>
        <taxon>Bacillales</taxon>
        <taxon>Bacillaceae</taxon>
        <taxon>Alteribacillus</taxon>
    </lineage>
</organism>
<protein>
    <submittedName>
        <fullName evidence="1">Uncharacterized protein</fullName>
    </submittedName>
</protein>
<proteinExistence type="predicted"/>
<dbReference type="EMBL" id="FNDU01000007">
    <property type="protein sequence ID" value="SDI38460.1"/>
    <property type="molecule type" value="Genomic_DNA"/>
</dbReference>
<name>A0A1G8K6M8_9BACI</name>
<reference evidence="1 2" key="1">
    <citation type="submission" date="2016-10" db="EMBL/GenBank/DDBJ databases">
        <authorList>
            <person name="de Groot N.N."/>
        </authorList>
    </citation>
    <scope>NUCLEOTIDE SEQUENCE [LARGE SCALE GENOMIC DNA]</scope>
    <source>
        <strain evidence="2">P4B,CCM 7963,CECT 7998,DSM 25260,IBRC-M 10614,KCTC 13821</strain>
    </source>
</reference>
<sequence length="58" mass="6824">MGRMKYHIKNVSLEISCVWGDFEQVLIIAIDAAKLYQKAFICYYLGDVIERPLFFSIY</sequence>
<dbReference type="Proteomes" id="UP000199017">
    <property type="component" value="Unassembled WGS sequence"/>
</dbReference>
<accession>A0A1G8K6M8</accession>
<evidence type="ECO:0000313" key="2">
    <source>
        <dbReference type="Proteomes" id="UP000199017"/>
    </source>
</evidence>